<feature type="non-terminal residue" evidence="2">
    <location>
        <position position="1"/>
    </location>
</feature>
<dbReference type="AlphaFoldDB" id="A0AAW0C9G9"/>
<dbReference type="Gene3D" id="3.30.420.10">
    <property type="entry name" value="Ribonuclease H-like superfamily/Ribonuclease H"/>
    <property type="match status" value="1"/>
</dbReference>
<comment type="caution">
    <text evidence="2">The sequence shown here is derived from an EMBL/GenBank/DDBJ whole genome shotgun (WGS) entry which is preliminary data.</text>
</comment>
<dbReference type="GO" id="GO:0004523">
    <property type="term" value="F:RNA-DNA hybrid ribonuclease activity"/>
    <property type="evidence" value="ECO:0007669"/>
    <property type="project" value="InterPro"/>
</dbReference>
<evidence type="ECO:0000313" key="3">
    <source>
        <dbReference type="Proteomes" id="UP001362999"/>
    </source>
</evidence>
<dbReference type="EMBL" id="JAWWNJ010000020">
    <property type="protein sequence ID" value="KAK7035043.1"/>
    <property type="molecule type" value="Genomic_DNA"/>
</dbReference>
<dbReference type="PROSITE" id="PS50879">
    <property type="entry name" value="RNASE_H_1"/>
    <property type="match status" value="1"/>
</dbReference>
<keyword evidence="3" id="KW-1185">Reference proteome</keyword>
<feature type="domain" description="RNase H type-1" evidence="1">
    <location>
        <begin position="17"/>
        <end position="108"/>
    </location>
</feature>
<proteinExistence type="predicted"/>
<evidence type="ECO:0000259" key="1">
    <source>
        <dbReference type="PROSITE" id="PS50879"/>
    </source>
</evidence>
<protein>
    <recommendedName>
        <fullName evidence="1">RNase H type-1 domain-containing protein</fullName>
    </recommendedName>
</protein>
<dbReference type="SUPFAM" id="SSF53098">
    <property type="entry name" value="Ribonuclease H-like"/>
    <property type="match status" value="1"/>
</dbReference>
<dbReference type="InterPro" id="IPR012337">
    <property type="entry name" value="RNaseH-like_sf"/>
</dbReference>
<name>A0AAW0C9G9_9AGAR</name>
<organism evidence="2 3">
    <name type="scientific">Favolaschia claudopus</name>
    <dbReference type="NCBI Taxonomy" id="2862362"/>
    <lineage>
        <taxon>Eukaryota</taxon>
        <taxon>Fungi</taxon>
        <taxon>Dikarya</taxon>
        <taxon>Basidiomycota</taxon>
        <taxon>Agaricomycotina</taxon>
        <taxon>Agaricomycetes</taxon>
        <taxon>Agaricomycetidae</taxon>
        <taxon>Agaricales</taxon>
        <taxon>Marasmiineae</taxon>
        <taxon>Mycenaceae</taxon>
        <taxon>Favolaschia</taxon>
    </lineage>
</organism>
<gene>
    <name evidence="2" type="ORF">R3P38DRAFT_2518860</name>
</gene>
<dbReference type="Proteomes" id="UP001362999">
    <property type="component" value="Unassembled WGS sequence"/>
</dbReference>
<evidence type="ECO:0000313" key="2">
    <source>
        <dbReference type="EMBL" id="KAK7035043.1"/>
    </source>
</evidence>
<dbReference type="InterPro" id="IPR036397">
    <property type="entry name" value="RNaseH_sf"/>
</dbReference>
<sequence>VAPDKQKAREDMERIVGRGGTCIFTDGSGFEDGAGAAAVAVTGRGAGTRRQKHLGALSEHTVFESELCGAILALDIVADIPRLTDVDIFLDCQPAIAALSSPKTQPAQ</sequence>
<reference evidence="2 3" key="1">
    <citation type="journal article" date="2024" name="J Genomics">
        <title>Draft genome sequencing and assembly of Favolaschia claudopus CIRM-BRFM 2984 isolated from oak limbs.</title>
        <authorList>
            <person name="Navarro D."/>
            <person name="Drula E."/>
            <person name="Chaduli D."/>
            <person name="Cazenave R."/>
            <person name="Ahrendt S."/>
            <person name="Wang J."/>
            <person name="Lipzen A."/>
            <person name="Daum C."/>
            <person name="Barry K."/>
            <person name="Grigoriev I.V."/>
            <person name="Favel A."/>
            <person name="Rosso M.N."/>
            <person name="Martin F."/>
        </authorList>
    </citation>
    <scope>NUCLEOTIDE SEQUENCE [LARGE SCALE GENOMIC DNA]</scope>
    <source>
        <strain evidence="2 3">CIRM-BRFM 2984</strain>
    </source>
</reference>
<dbReference type="InterPro" id="IPR002156">
    <property type="entry name" value="RNaseH_domain"/>
</dbReference>
<dbReference type="GO" id="GO:0003676">
    <property type="term" value="F:nucleic acid binding"/>
    <property type="evidence" value="ECO:0007669"/>
    <property type="project" value="InterPro"/>
</dbReference>
<accession>A0AAW0C9G9</accession>